<organism evidence="3 4">
    <name type="scientific">Cryptococcus deneoformans (strain JEC21 / ATCC MYA-565)</name>
    <name type="common">Cryptococcus neoformans var. neoformans serotype D</name>
    <dbReference type="NCBI Taxonomy" id="214684"/>
    <lineage>
        <taxon>Eukaryota</taxon>
        <taxon>Fungi</taxon>
        <taxon>Dikarya</taxon>
        <taxon>Basidiomycota</taxon>
        <taxon>Agaricomycotina</taxon>
        <taxon>Tremellomycetes</taxon>
        <taxon>Tremellales</taxon>
        <taxon>Cryptococcaceae</taxon>
        <taxon>Cryptococcus</taxon>
        <taxon>Cryptococcus neoformans species complex</taxon>
    </lineage>
</organism>
<feature type="region of interest" description="Disordered" evidence="2">
    <location>
        <begin position="761"/>
        <end position="782"/>
    </location>
</feature>
<dbReference type="VEuPathDB" id="FungiDB:CNA07320"/>
<reference evidence="3 4" key="1">
    <citation type="journal article" date="2005" name="Science">
        <title>The genome of the basidiomycetous yeast and human pathogen Cryptococcus neoformans.</title>
        <authorList>
            <person name="Loftus B.J."/>
            <person name="Fung E."/>
            <person name="Roncaglia P."/>
            <person name="Rowley D."/>
            <person name="Amedeo P."/>
            <person name="Bruno D."/>
            <person name="Vamathevan J."/>
            <person name="Miranda M."/>
            <person name="Anderson I.J."/>
            <person name="Fraser J.A."/>
            <person name="Allen J.E."/>
            <person name="Bosdet I.E."/>
            <person name="Brent M.R."/>
            <person name="Chiu R."/>
            <person name="Doering T.L."/>
            <person name="Donlin M.J."/>
            <person name="D'Souza C.A."/>
            <person name="Fox D.S."/>
            <person name="Grinberg V."/>
            <person name="Fu J."/>
            <person name="Fukushima M."/>
            <person name="Haas B.J."/>
            <person name="Huang J.C."/>
            <person name="Janbon G."/>
            <person name="Jones S.J."/>
            <person name="Koo H.L."/>
            <person name="Krzywinski M.I."/>
            <person name="Kwon-Chung J.K."/>
            <person name="Lengeler K.B."/>
            <person name="Maiti R."/>
            <person name="Marra M.A."/>
            <person name="Marra R.E."/>
            <person name="Mathewson C.A."/>
            <person name="Mitchell T.G."/>
            <person name="Pertea M."/>
            <person name="Riggs F.R."/>
            <person name="Salzberg S.L."/>
            <person name="Schein J.E."/>
            <person name="Shvartsbeyn A."/>
            <person name="Shin H."/>
            <person name="Shumway M."/>
            <person name="Specht C.A."/>
            <person name="Suh B.B."/>
            <person name="Tenney A."/>
            <person name="Utterback T.R."/>
            <person name="Wickes B.L."/>
            <person name="Wortman J.R."/>
            <person name="Wye N.H."/>
            <person name="Kronstad J.W."/>
            <person name="Lodge J.K."/>
            <person name="Heitman J."/>
            <person name="Davis R.W."/>
            <person name="Fraser C.M."/>
            <person name="Hyman R.W."/>
        </authorList>
    </citation>
    <scope>NUCLEOTIDE SEQUENCE [LARGE SCALE GENOMIC DNA]</scope>
    <source>
        <strain evidence="4">JEC21 / ATCC MYA-565</strain>
    </source>
</reference>
<dbReference type="EMBL" id="AE017341">
    <property type="protein sequence ID" value="AAW41229.1"/>
    <property type="molecule type" value="Genomic_DNA"/>
</dbReference>
<feature type="coiled-coil region" evidence="1">
    <location>
        <begin position="341"/>
        <end position="375"/>
    </location>
</feature>
<feature type="compositionally biased region" description="Low complexity" evidence="2">
    <location>
        <begin position="215"/>
        <end position="230"/>
    </location>
</feature>
<dbReference type="OMA" id="QHEAHAT"/>
<dbReference type="InParanoid" id="Q5KN89"/>
<dbReference type="RefSeq" id="XP_567048.1">
    <property type="nucleotide sequence ID" value="XM_567048.2"/>
</dbReference>
<dbReference type="KEGG" id="cne:CNA07320"/>
<name>Q5KN89_CRYD1</name>
<evidence type="ECO:0000256" key="2">
    <source>
        <dbReference type="SAM" id="MobiDB-lite"/>
    </source>
</evidence>
<accession>Q5KN89</accession>
<dbReference type="HOGENOM" id="CLU_322367_0_0_1"/>
<accession>Q55YX2</accession>
<feature type="compositionally biased region" description="Acidic residues" evidence="2">
    <location>
        <begin position="563"/>
        <end position="572"/>
    </location>
</feature>
<keyword evidence="4" id="KW-1185">Reference proteome</keyword>
<feature type="coiled-coil region" evidence="1">
    <location>
        <begin position="102"/>
        <end position="181"/>
    </location>
</feature>
<dbReference type="Proteomes" id="UP000002149">
    <property type="component" value="Chromosome 1"/>
</dbReference>
<feature type="coiled-coil region" evidence="1">
    <location>
        <begin position="495"/>
        <end position="522"/>
    </location>
</feature>
<protein>
    <submittedName>
        <fullName evidence="3">Uncharacterized protein</fullName>
    </submittedName>
</protein>
<dbReference type="AlphaFoldDB" id="Q5KN89"/>
<dbReference type="PaxDb" id="214684-Q5KN89"/>
<evidence type="ECO:0000313" key="4">
    <source>
        <dbReference type="Proteomes" id="UP000002149"/>
    </source>
</evidence>
<keyword evidence="1" id="KW-0175">Coiled coil</keyword>
<evidence type="ECO:0000313" key="3">
    <source>
        <dbReference type="EMBL" id="AAW41229.1"/>
    </source>
</evidence>
<feature type="compositionally biased region" description="Basic and acidic residues" evidence="2">
    <location>
        <begin position="553"/>
        <end position="562"/>
    </location>
</feature>
<feature type="coiled-coil region" evidence="1">
    <location>
        <begin position="277"/>
        <end position="309"/>
    </location>
</feature>
<evidence type="ECO:0000256" key="1">
    <source>
        <dbReference type="SAM" id="Coils"/>
    </source>
</evidence>
<feature type="region of interest" description="Disordered" evidence="2">
    <location>
        <begin position="553"/>
        <end position="579"/>
    </location>
</feature>
<gene>
    <name evidence="3" type="ordered locus">CNA07320</name>
</gene>
<sequence>MSEPPPTPTLPTTHPLILELSSLRAQLSQYQYASHQTGIQLQSARLELALAKESEQGLLKRIDGLQKEIDVLRANPAPPPIPPTSTALTELSLAHRRLSSKLDFAESQLTENSLQLAQAQQEIQRLMKDREGDRAVINELRRVEDEREEEIEWERNERRKVEEQKKLVDLALQEYKELVRKLDPSAVPPIIPTTSTSAFFTPSLVKPKTENDFDPTTSSTALPSAASEASPSETISNLLIGQRGVHQLFNDFSTTLTAKDRQIASLQTHLESLDSSLTSMKDQLAAETLKRVEAEEERSKAERDDKSAAMVVERYMTFTQKTHATVHMHLDNLRTRSNATITSLRGELAAYKTRLADERERSTKLRNALDELSEGMSRESAGRRREVALRLRMIAQEEKRARKIESWLDHVRRMREGVDGAVLEADILESLVDEGIEAVSEGGTEDVTPDKQRSWRGIVSSLGKTKKKETHGVKVEERDPAEESLARTLLAEELVTTLVQDLQAETEKRMDLERQRVEWLAKEAVEGVKAEEEGDGQIVFDLEDHTIPDIRTSEISEEKVEEVPAEPEEESSAEQPIQQPSRFVSELHTLFEPLTVRYTPLQKTLHDLSVSLASLRTSMSTFTTLTPAIKHGSKKSTFLPLARFPAPGSPLSREMSTSATLSTLLDALHEVIEDARVDVEIALTDTERVHRGFEALLNVIPGQGKDGEQEQVMEEVYEYVAAKGDGEEWKRLNRKVEDIEGDLAGLKKVVHEMEGMEVAQVDEEGEDDDNRKGKRGKDKEDNNIWHGVHLKTISLQPRHPSPLPTPLVSPLDDLTTHFSFTPDGSSTPDGVERKRRTASMLSSVGNVGRSFSAGVMGAPRRVSGLASGLYRAPGKDRDEGLKEELLKRTDKIEEDDVE</sequence>
<dbReference type="eggNOG" id="ENOG502S00B">
    <property type="taxonomic scope" value="Eukaryota"/>
</dbReference>
<dbReference type="OrthoDB" id="2592022at2759"/>
<feature type="region of interest" description="Disordered" evidence="2">
    <location>
        <begin position="202"/>
        <end position="230"/>
    </location>
</feature>
<proteinExistence type="predicted"/>
<dbReference type="GeneID" id="3253531"/>